<evidence type="ECO:0000256" key="10">
    <source>
        <dbReference type="ARBA" id="ARBA00023163"/>
    </source>
</evidence>
<keyword evidence="2" id="KW-0489">Methyltransferase</keyword>
<dbReference type="Pfam" id="PF12833">
    <property type="entry name" value="HTH_18"/>
    <property type="match status" value="1"/>
</dbReference>
<evidence type="ECO:0000259" key="12">
    <source>
        <dbReference type="PROSITE" id="PS01124"/>
    </source>
</evidence>
<keyword evidence="6" id="KW-0862">Zinc</keyword>
<dbReference type="PANTHER" id="PTHR46796">
    <property type="entry name" value="HTH-TYPE TRANSCRIPTIONAL ACTIVATOR RHAS-RELATED"/>
    <property type="match status" value="1"/>
</dbReference>
<dbReference type="InterPro" id="IPR010316">
    <property type="entry name" value="AlkA_N"/>
</dbReference>
<dbReference type="InterPro" id="IPR035451">
    <property type="entry name" value="Ada-like_dom_sf"/>
</dbReference>
<dbReference type="InterPro" id="IPR018060">
    <property type="entry name" value="HTH_AraC"/>
</dbReference>
<reference evidence="13 14" key="1">
    <citation type="submission" date="2024-10" db="EMBL/GenBank/DDBJ databases">
        <title>The Natural Products Discovery Center: Release of the First 8490 Sequenced Strains for Exploring Actinobacteria Biosynthetic Diversity.</title>
        <authorList>
            <person name="Kalkreuter E."/>
            <person name="Kautsar S.A."/>
            <person name="Yang D."/>
            <person name="Bader C.D."/>
            <person name="Teijaro C.N."/>
            <person name="Fluegel L."/>
            <person name="Davis C.M."/>
            <person name="Simpson J.R."/>
            <person name="Lauterbach L."/>
            <person name="Steele A.D."/>
            <person name="Gui C."/>
            <person name="Meng S."/>
            <person name="Li G."/>
            <person name="Viehrig K."/>
            <person name="Ye F."/>
            <person name="Su P."/>
            <person name="Kiefer A.F."/>
            <person name="Nichols A."/>
            <person name="Cepeda A.J."/>
            <person name="Yan W."/>
            <person name="Fan B."/>
            <person name="Jiang Y."/>
            <person name="Adhikari A."/>
            <person name="Zheng C.-J."/>
            <person name="Schuster L."/>
            <person name="Cowan T.M."/>
            <person name="Smanski M.J."/>
            <person name="Chevrette M.G."/>
            <person name="De Carvalho L.P.S."/>
            <person name="Shen B."/>
        </authorList>
    </citation>
    <scope>NUCLEOTIDE SEQUENCE [LARGE SCALE GENOMIC DNA]</scope>
    <source>
        <strain evidence="13 14">NPDC050545</strain>
    </source>
</reference>
<evidence type="ECO:0000256" key="3">
    <source>
        <dbReference type="ARBA" id="ARBA00022679"/>
    </source>
</evidence>
<dbReference type="Gene3D" id="1.10.10.60">
    <property type="entry name" value="Homeodomain-like"/>
    <property type="match status" value="1"/>
</dbReference>
<proteinExistence type="predicted"/>
<dbReference type="SMART" id="SM00342">
    <property type="entry name" value="HTH_ARAC"/>
    <property type="match status" value="1"/>
</dbReference>
<keyword evidence="8" id="KW-0238">DNA-binding</keyword>
<gene>
    <name evidence="13" type="ORF">ACIBG2_44830</name>
</gene>
<dbReference type="Gene3D" id="3.40.10.10">
    <property type="entry name" value="DNA Methylphosphotriester Repair Domain"/>
    <property type="match status" value="1"/>
</dbReference>
<dbReference type="Gene3D" id="3.30.310.20">
    <property type="entry name" value="DNA-3-methyladenine glycosylase AlkA, N-terminal domain"/>
    <property type="match status" value="1"/>
</dbReference>
<evidence type="ECO:0000313" key="14">
    <source>
        <dbReference type="Proteomes" id="UP001612741"/>
    </source>
</evidence>
<evidence type="ECO:0000313" key="13">
    <source>
        <dbReference type="EMBL" id="MFI6504577.1"/>
    </source>
</evidence>
<evidence type="ECO:0000256" key="2">
    <source>
        <dbReference type="ARBA" id="ARBA00022603"/>
    </source>
</evidence>
<dbReference type="Pfam" id="PF02805">
    <property type="entry name" value="Ada_Zn_binding"/>
    <property type="match status" value="1"/>
</dbReference>
<feature type="domain" description="HTH araC/xylS-type" evidence="12">
    <location>
        <begin position="86"/>
        <end position="184"/>
    </location>
</feature>
<protein>
    <submittedName>
        <fullName evidence="13">Bifunctional transcriptional activator/DNA repair enzyme AdaA</fullName>
    </submittedName>
</protein>
<keyword evidence="10" id="KW-0804">Transcription</keyword>
<keyword evidence="14" id="KW-1185">Reference proteome</keyword>
<sequence length="438" mass="46916">MIDEEVAFAAMESRDPRFDGWFFVAVTTTRIYCRPSCPAVMPKRENVRLFPSASAAQANGFRACRRCRPDAAPGSPEWDLRTDLAARAMRLIADGVVDREGVAGLAGRLGYSVRQVHRQLVAEVGAGAQALARAQRARTARLLLESGGLPVSDVAFAAGFASIRQFNETIRQAYGTTPSRLRGPGTARLGVVEVRLAFRPPMDVPGMLAALGEQAIPGIEEYAPGVYTRSLVLPHAAGVVSLRHVPGADHVACALWLDDLRDLAAAVRRCRRMLDLDADQQAVDAFLAGDPLLGPRVAARPGVRVPGHVDPEELAVRTVLGGRVAGLAERYGRPLPNPVGGVTRTFPGVAALGTAEPLIRALAGGRLRLDSGADPQEARKVLADLPGVGEREVAIIRMRALGDPDVLVPGLGVPDEVWARWRPWRSYAAQHLPMPAAR</sequence>
<comment type="cofactor">
    <cofactor evidence="1">
        <name>Zn(2+)</name>
        <dbReference type="ChEBI" id="CHEBI:29105"/>
    </cofactor>
</comment>
<evidence type="ECO:0000256" key="6">
    <source>
        <dbReference type="ARBA" id="ARBA00022833"/>
    </source>
</evidence>
<comment type="caution">
    <text evidence="13">The sequence shown here is derived from an EMBL/GenBank/DDBJ whole genome shotgun (WGS) entry which is preliminary data.</text>
</comment>
<dbReference type="SUPFAM" id="SSF57884">
    <property type="entry name" value="Ada DNA repair protein, N-terminal domain (N-Ada 10)"/>
    <property type="match status" value="1"/>
</dbReference>
<keyword evidence="11" id="KW-0234">DNA repair</keyword>
<dbReference type="InterPro" id="IPR011257">
    <property type="entry name" value="DNA_glycosylase"/>
</dbReference>
<evidence type="ECO:0000256" key="8">
    <source>
        <dbReference type="ARBA" id="ARBA00023125"/>
    </source>
</evidence>
<evidence type="ECO:0000256" key="7">
    <source>
        <dbReference type="ARBA" id="ARBA00023015"/>
    </source>
</evidence>
<dbReference type="SUPFAM" id="SSF48150">
    <property type="entry name" value="DNA-glycosylase"/>
    <property type="match status" value="1"/>
</dbReference>
<keyword evidence="3" id="KW-0808">Transferase</keyword>
<keyword evidence="7" id="KW-0805">Transcription regulation</keyword>
<dbReference type="InterPro" id="IPR004026">
    <property type="entry name" value="Ada_DNA_repair_Zn-bd"/>
</dbReference>
<evidence type="ECO:0000256" key="4">
    <source>
        <dbReference type="ARBA" id="ARBA00022723"/>
    </source>
</evidence>
<evidence type="ECO:0000256" key="1">
    <source>
        <dbReference type="ARBA" id="ARBA00001947"/>
    </source>
</evidence>
<organism evidence="13 14">
    <name type="scientific">Nonomuraea typhae</name>
    <dbReference type="NCBI Taxonomy" id="2603600"/>
    <lineage>
        <taxon>Bacteria</taxon>
        <taxon>Bacillati</taxon>
        <taxon>Actinomycetota</taxon>
        <taxon>Actinomycetes</taxon>
        <taxon>Streptosporangiales</taxon>
        <taxon>Streptosporangiaceae</taxon>
        <taxon>Nonomuraea</taxon>
    </lineage>
</organism>
<evidence type="ECO:0000256" key="11">
    <source>
        <dbReference type="ARBA" id="ARBA00023204"/>
    </source>
</evidence>
<keyword evidence="4" id="KW-0479">Metal-binding</keyword>
<accession>A0ABW7Z8T5</accession>
<dbReference type="EMBL" id="JBITGY010000015">
    <property type="protein sequence ID" value="MFI6504577.1"/>
    <property type="molecule type" value="Genomic_DNA"/>
</dbReference>
<dbReference type="Proteomes" id="UP001612741">
    <property type="component" value="Unassembled WGS sequence"/>
</dbReference>
<dbReference type="RefSeq" id="WP_397090363.1">
    <property type="nucleotide sequence ID" value="NZ_JBITGY010000015.1"/>
</dbReference>
<dbReference type="InterPro" id="IPR009057">
    <property type="entry name" value="Homeodomain-like_sf"/>
</dbReference>
<dbReference type="PANTHER" id="PTHR46796:SF6">
    <property type="entry name" value="ARAC SUBFAMILY"/>
    <property type="match status" value="1"/>
</dbReference>
<evidence type="ECO:0000256" key="5">
    <source>
        <dbReference type="ARBA" id="ARBA00022763"/>
    </source>
</evidence>
<dbReference type="SMART" id="SM01009">
    <property type="entry name" value="AlkA_N"/>
    <property type="match status" value="1"/>
</dbReference>
<dbReference type="PROSITE" id="PS00041">
    <property type="entry name" value="HTH_ARAC_FAMILY_1"/>
    <property type="match status" value="1"/>
</dbReference>
<dbReference type="SUPFAM" id="SSF46689">
    <property type="entry name" value="Homeodomain-like"/>
    <property type="match status" value="1"/>
</dbReference>
<dbReference type="Pfam" id="PF06029">
    <property type="entry name" value="AlkA_N"/>
    <property type="match status" value="1"/>
</dbReference>
<dbReference type="SUPFAM" id="SSF55945">
    <property type="entry name" value="TATA-box binding protein-like"/>
    <property type="match status" value="1"/>
</dbReference>
<name>A0ABW7Z8T5_9ACTN</name>
<dbReference type="InterPro" id="IPR018062">
    <property type="entry name" value="HTH_AraC-typ_CS"/>
</dbReference>
<keyword evidence="9" id="KW-0010">Activator</keyword>
<dbReference type="InterPro" id="IPR050204">
    <property type="entry name" value="AraC_XylS_family_regulators"/>
</dbReference>
<dbReference type="InterPro" id="IPR037046">
    <property type="entry name" value="AlkA_N_sf"/>
</dbReference>
<evidence type="ECO:0000256" key="9">
    <source>
        <dbReference type="ARBA" id="ARBA00023159"/>
    </source>
</evidence>
<keyword evidence="5" id="KW-0227">DNA damage</keyword>
<dbReference type="PROSITE" id="PS01124">
    <property type="entry name" value="HTH_ARAC_FAMILY_2"/>
    <property type="match status" value="1"/>
</dbReference>